<protein>
    <recommendedName>
        <fullName evidence="1">Cell wall mannoprotein PIR1-like C-terminal domain-containing protein</fullName>
    </recommendedName>
</protein>
<feature type="domain" description="Cell wall mannoprotein PIR1-like C-terminal" evidence="1">
    <location>
        <begin position="273"/>
        <end position="347"/>
    </location>
</feature>
<name>A0A0E9NQN5_SAICN</name>
<reference evidence="2 3" key="1">
    <citation type="journal article" date="2011" name="J. Gen. Appl. Microbiol.">
        <title>Draft genome sequencing of the enigmatic yeast Saitoella complicata.</title>
        <authorList>
            <person name="Nishida H."/>
            <person name="Hamamoto M."/>
            <person name="Sugiyama J."/>
        </authorList>
    </citation>
    <scope>NUCLEOTIDE SEQUENCE [LARGE SCALE GENOMIC DNA]</scope>
    <source>
        <strain evidence="2 3">NRRL Y-17804</strain>
    </source>
</reference>
<gene>
    <name evidence="2" type="ORF">G7K_6194-t1</name>
</gene>
<dbReference type="InterPro" id="IPR054508">
    <property type="entry name" value="PIR1-like_C"/>
</dbReference>
<evidence type="ECO:0000313" key="3">
    <source>
        <dbReference type="Proteomes" id="UP000033140"/>
    </source>
</evidence>
<sequence length="494" mass="52095">MHGSMIVAKVDDTPNSLPRLQSPPYDGSSPNFPWSSWPYCRARGGYTAYRVLISFEPLLSTPFHIPHIQQRSTMQYLSAAIALLSLAPSALAAPTPDHGTGYTVTSDLATGSDTNQTFSLTSNGTSLTQLTDGQVRIGYADTTCLTLTLSNNLLVDDQNRTCYISAQTQLQCQSDMPAEEYSTTGFTVSNGTLSYSSGPWYACQTGQNGTSNVYSSMIDELACAEVTLELGAARCAPKATCVGNSLPLSQLSDGQFRYDNSSDTSTAVSIINGALYDSQNRTCYVSSQTQLQCEHTLPAEGITTGTFSESDGSLALDGSMEWWACTAEGSSSSIYTTSIDSIACTKVTLPFSCPSNNTTSCEIFSVPNLGQIGDGQVRVGLGASGGNGEFVSNSTFTLSSSTSTLTDSAGRPCYITAETGQLQCDNSTSAPSSRFSVESGSLSVIMAGNRSASGAATTTWWKCETGREGAGANVYVRSQHGACEITELPVVCVE</sequence>
<organism evidence="2 3">
    <name type="scientific">Saitoella complicata (strain BCRC 22490 / CBS 7301 / JCM 7358 / NBRC 10748 / NRRL Y-17804)</name>
    <dbReference type="NCBI Taxonomy" id="698492"/>
    <lineage>
        <taxon>Eukaryota</taxon>
        <taxon>Fungi</taxon>
        <taxon>Dikarya</taxon>
        <taxon>Ascomycota</taxon>
        <taxon>Taphrinomycotina</taxon>
        <taxon>Taphrinomycotina incertae sedis</taxon>
        <taxon>Saitoella</taxon>
    </lineage>
</organism>
<feature type="domain" description="Cell wall mannoprotein PIR1-like C-terminal" evidence="1">
    <location>
        <begin position="154"/>
        <end position="226"/>
    </location>
</feature>
<reference evidence="2 3" key="2">
    <citation type="journal article" date="2014" name="J. Gen. Appl. Microbiol.">
        <title>The early diverging ascomycetous budding yeast Saitoella complicata has three histone deacetylases belonging to the Clr6, Hos2, and Rpd3 lineages.</title>
        <authorList>
            <person name="Nishida H."/>
            <person name="Matsumoto T."/>
            <person name="Kondo S."/>
            <person name="Hamamoto M."/>
            <person name="Yoshikawa H."/>
        </authorList>
    </citation>
    <scope>NUCLEOTIDE SEQUENCE [LARGE SCALE GENOMIC DNA]</scope>
    <source>
        <strain evidence="2 3">NRRL Y-17804</strain>
    </source>
</reference>
<evidence type="ECO:0000259" key="1">
    <source>
        <dbReference type="Pfam" id="PF22799"/>
    </source>
</evidence>
<dbReference type="AlphaFoldDB" id="A0A0E9NQN5"/>
<dbReference type="EMBL" id="BACD03000060">
    <property type="protein sequence ID" value="GAO52108.1"/>
    <property type="molecule type" value="Genomic_DNA"/>
</dbReference>
<keyword evidence="3" id="KW-1185">Reference proteome</keyword>
<proteinExistence type="predicted"/>
<accession>A0A0E9NQN5</accession>
<evidence type="ECO:0000313" key="2">
    <source>
        <dbReference type="EMBL" id="GAO52108.1"/>
    </source>
</evidence>
<dbReference type="Proteomes" id="UP000033140">
    <property type="component" value="Unassembled WGS sequence"/>
</dbReference>
<reference evidence="2 3" key="3">
    <citation type="journal article" date="2015" name="Genome Announc.">
        <title>Draft Genome Sequence of the Archiascomycetous Yeast Saitoella complicata.</title>
        <authorList>
            <person name="Yamauchi K."/>
            <person name="Kondo S."/>
            <person name="Hamamoto M."/>
            <person name="Takahashi Y."/>
            <person name="Ogura Y."/>
            <person name="Hayashi T."/>
            <person name="Nishida H."/>
        </authorList>
    </citation>
    <scope>NUCLEOTIDE SEQUENCE [LARGE SCALE GENOMIC DNA]</scope>
    <source>
        <strain evidence="2 3">NRRL Y-17804</strain>
    </source>
</reference>
<dbReference type="PANTHER" id="PTHR39613">
    <property type="entry name" value="ANCHORED CELL WALL PROTEIN, PUTATIVE (AFU_ORTHOLOGUE AFUA_4G08960)-RELATED"/>
    <property type="match status" value="1"/>
</dbReference>
<dbReference type="PANTHER" id="PTHR39613:SF1">
    <property type="entry name" value="ANCHORED CELL WALL PROTEIN, PUTATIVE (AFU_ORTHOLOGUE AFUA_4G08960)-RELATED"/>
    <property type="match status" value="1"/>
</dbReference>
<feature type="domain" description="Cell wall mannoprotein PIR1-like C-terminal" evidence="1">
    <location>
        <begin position="405"/>
        <end position="484"/>
    </location>
</feature>
<comment type="caution">
    <text evidence="2">The sequence shown here is derived from an EMBL/GenBank/DDBJ whole genome shotgun (WGS) entry which is preliminary data.</text>
</comment>
<dbReference type="Pfam" id="PF22799">
    <property type="entry name" value="PIR1-like_C"/>
    <property type="match status" value="3"/>
</dbReference>